<keyword evidence="1" id="KW-0732">Signal</keyword>
<dbReference type="EMBL" id="NQMM01000041">
    <property type="protein sequence ID" value="PKQ75380.1"/>
    <property type="molecule type" value="Genomic_DNA"/>
</dbReference>
<evidence type="ECO:0000313" key="3">
    <source>
        <dbReference type="Proteomes" id="UP000233467"/>
    </source>
</evidence>
<dbReference type="AlphaFoldDB" id="A0A2N3ITV7"/>
<protein>
    <recommendedName>
        <fullName evidence="4">PsiF repeat-containing protein</fullName>
    </recommendedName>
</protein>
<accession>A0A2N3ITV7</accession>
<proteinExistence type="predicted"/>
<gene>
    <name evidence="2" type="ORF">CJP16_14785</name>
</gene>
<evidence type="ECO:0008006" key="4">
    <source>
        <dbReference type="Google" id="ProtNLM"/>
    </source>
</evidence>
<organism evidence="2 3">
    <name type="scientific">Aeromonas sobria</name>
    <dbReference type="NCBI Taxonomy" id="646"/>
    <lineage>
        <taxon>Bacteria</taxon>
        <taxon>Pseudomonadati</taxon>
        <taxon>Pseudomonadota</taxon>
        <taxon>Gammaproteobacteria</taxon>
        <taxon>Aeromonadales</taxon>
        <taxon>Aeromonadaceae</taxon>
        <taxon>Aeromonas</taxon>
    </lineage>
</organism>
<evidence type="ECO:0000313" key="2">
    <source>
        <dbReference type="EMBL" id="PKQ75380.1"/>
    </source>
</evidence>
<reference evidence="2 3" key="1">
    <citation type="journal article" date="2017" name="Front. Microbiol.">
        <title>Strong Genomic and Phenotypic Heterogeneity in the Aeromonas sobria Species Complex.</title>
        <authorList>
            <person name="Gauthier J."/>
            <person name="Vincent A.T."/>
            <person name="Charette S.J."/>
            <person name="Derome N."/>
        </authorList>
    </citation>
    <scope>NUCLEOTIDE SEQUENCE [LARGE SCALE GENOMIC DNA]</scope>
    <source>
        <strain evidence="2 3">TM18</strain>
    </source>
</reference>
<feature type="signal peptide" evidence="1">
    <location>
        <begin position="1"/>
        <end position="34"/>
    </location>
</feature>
<dbReference type="Proteomes" id="UP000233467">
    <property type="component" value="Unassembled WGS sequence"/>
</dbReference>
<keyword evidence="3" id="KW-1185">Reference proteome</keyword>
<feature type="chain" id="PRO_5014736153" description="PsiF repeat-containing protein" evidence="1">
    <location>
        <begin position="35"/>
        <end position="137"/>
    </location>
</feature>
<name>A0A2N3ITV7_AERSO</name>
<comment type="caution">
    <text evidence="2">The sequence shown here is derived from an EMBL/GenBank/DDBJ whole genome shotgun (WGS) entry which is preliminary data.</text>
</comment>
<sequence length="137" mass="14124">MQTHHQIERRSPMKRTILFGLLCGSVLLANPVFANDAAQLQCEAQAAAKKLNGAAKTSFVGKCVKDAAGAASGECEKAAADKKLAGAAKNSFIQKCVKTGAAMDPAAKCEKAAADKKLAGAAKNSFVQKCVKDSAAK</sequence>
<evidence type="ECO:0000256" key="1">
    <source>
        <dbReference type="SAM" id="SignalP"/>
    </source>
</evidence>